<proteinExistence type="predicted"/>
<dbReference type="EMBL" id="FQUS01000001">
    <property type="protein sequence ID" value="SHE36530.1"/>
    <property type="molecule type" value="Genomic_DNA"/>
</dbReference>
<dbReference type="AlphaFoldDB" id="A0A1M4SWI0"/>
<gene>
    <name evidence="2" type="ORF">SAMN05443144_101140</name>
</gene>
<evidence type="ECO:0000313" key="2">
    <source>
        <dbReference type="EMBL" id="SHE36530.1"/>
    </source>
</evidence>
<sequence length="135" mass="15025">MKPTELNSSHYIYLCEKSQSEIERIHSLGLRALKNQEFCSIPTPDRCQNRGVYKPAGEDFETAKMQESGKTTVLQRLLGFFIKGNSEGDVQQERRSGTGKEGKDKQKPHDGRADPEVFGQASAYPGQFFVGAGLI</sequence>
<feature type="compositionally biased region" description="Basic and acidic residues" evidence="1">
    <location>
        <begin position="91"/>
        <end position="115"/>
    </location>
</feature>
<organism evidence="2 3">
    <name type="scientific">Fodinibius roseus</name>
    <dbReference type="NCBI Taxonomy" id="1194090"/>
    <lineage>
        <taxon>Bacteria</taxon>
        <taxon>Pseudomonadati</taxon>
        <taxon>Balneolota</taxon>
        <taxon>Balneolia</taxon>
        <taxon>Balneolales</taxon>
        <taxon>Balneolaceae</taxon>
        <taxon>Fodinibius</taxon>
    </lineage>
</organism>
<reference evidence="2 3" key="1">
    <citation type="submission" date="2016-11" db="EMBL/GenBank/DDBJ databases">
        <authorList>
            <person name="Jaros S."/>
            <person name="Januszkiewicz K."/>
            <person name="Wedrychowicz H."/>
        </authorList>
    </citation>
    <scope>NUCLEOTIDE SEQUENCE [LARGE SCALE GENOMIC DNA]</scope>
    <source>
        <strain evidence="2 3">DSM 21986</strain>
    </source>
</reference>
<dbReference type="Proteomes" id="UP000184041">
    <property type="component" value="Unassembled WGS sequence"/>
</dbReference>
<evidence type="ECO:0000313" key="3">
    <source>
        <dbReference type="Proteomes" id="UP000184041"/>
    </source>
</evidence>
<feature type="region of interest" description="Disordered" evidence="1">
    <location>
        <begin position="85"/>
        <end position="120"/>
    </location>
</feature>
<protein>
    <submittedName>
        <fullName evidence="2">Uncharacterized protein</fullName>
    </submittedName>
</protein>
<accession>A0A1M4SWI0</accession>
<evidence type="ECO:0000256" key="1">
    <source>
        <dbReference type="SAM" id="MobiDB-lite"/>
    </source>
</evidence>
<name>A0A1M4SWI0_9BACT</name>
<keyword evidence="3" id="KW-1185">Reference proteome</keyword>